<evidence type="ECO:0008006" key="5">
    <source>
        <dbReference type="Google" id="ProtNLM"/>
    </source>
</evidence>
<dbReference type="PIRSF" id="PIRSF016719">
    <property type="entry name" value="UCP016719"/>
    <property type="match status" value="1"/>
</dbReference>
<proteinExistence type="predicted"/>
<dbReference type="Proteomes" id="UP000598271">
    <property type="component" value="Unassembled WGS sequence"/>
</dbReference>
<dbReference type="InterPro" id="IPR008302">
    <property type="entry name" value="NamZ"/>
</dbReference>
<dbReference type="InterPro" id="IPR048503">
    <property type="entry name" value="NamZ_C"/>
</dbReference>
<dbReference type="Gene3D" id="3.40.50.12170">
    <property type="entry name" value="Uncharacterised protein PF07075, DUF1343"/>
    <property type="match status" value="1"/>
</dbReference>
<dbReference type="PANTHER" id="PTHR42915:SF1">
    <property type="entry name" value="PEPTIDOGLYCAN BETA-N-ACETYLMURAMIDASE NAMZ"/>
    <property type="match status" value="1"/>
</dbReference>
<evidence type="ECO:0000259" key="2">
    <source>
        <dbReference type="Pfam" id="PF20732"/>
    </source>
</evidence>
<evidence type="ECO:0000313" key="4">
    <source>
        <dbReference type="Proteomes" id="UP000598271"/>
    </source>
</evidence>
<dbReference type="RefSeq" id="WP_229581108.1">
    <property type="nucleotide sequence ID" value="NZ_BMXF01000003.1"/>
</dbReference>
<gene>
    <name evidence="3" type="ORF">GCM10007390_36200</name>
</gene>
<feature type="domain" description="Peptidoglycan beta-N-acetylmuramidase NamZ N-terminal" evidence="1">
    <location>
        <begin position="72"/>
        <end position="270"/>
    </location>
</feature>
<accession>A0A8J3D5U9</accession>
<sequence length="425" mass="47709">MKALNAIRTFTTTDAVGKLTIQLLLLIMLLGYLPPLRGQSQEKGLTAHSFSPVMTGAEQTERYLPLLKGKRVALMANPTTIIKEQHLVDSLLSLGVNIVKIFGPEHGFRGSTSAGDMVHDETDPATGIPIISLYGKKRKPSREDLATVDIVIYDLQDVGVRFYTNINALVRLMEACHENGKKLIILDRPNPNGYLIDGPILDMKYKSGIGMFPLPMSHGLTVGEFARMANGEGWLTDGVQCDIEVIPVANYHHDRPYILPVSPSPNLNTPQSILLYPSTCMFEGTYLNHGRGTYFPFTVLGSPELKGKYDFSFVPEGIAGMAENPLFKGQRCYGLDLREVDIEKLRKSKQINLSWIIELYRTHPHKEKFFDSELNNQMGVIEYLIGSGQFRDQIIQGVSEEEIRKSWEPGLSNYKAMRKRYLLYP</sequence>
<dbReference type="Pfam" id="PF20732">
    <property type="entry name" value="NamZ_C"/>
    <property type="match status" value="1"/>
</dbReference>
<evidence type="ECO:0000259" key="1">
    <source>
        <dbReference type="Pfam" id="PF07075"/>
    </source>
</evidence>
<comment type="caution">
    <text evidence="3">The sequence shown here is derived from an EMBL/GenBank/DDBJ whole genome shotgun (WGS) entry which is preliminary data.</text>
</comment>
<dbReference type="AlphaFoldDB" id="A0A8J3D5U9"/>
<organism evidence="3 4">
    <name type="scientific">Persicitalea jodogahamensis</name>
    <dbReference type="NCBI Taxonomy" id="402147"/>
    <lineage>
        <taxon>Bacteria</taxon>
        <taxon>Pseudomonadati</taxon>
        <taxon>Bacteroidota</taxon>
        <taxon>Cytophagia</taxon>
        <taxon>Cytophagales</taxon>
        <taxon>Spirosomataceae</taxon>
        <taxon>Persicitalea</taxon>
    </lineage>
</organism>
<reference evidence="3 4" key="1">
    <citation type="journal article" date="2014" name="Int. J. Syst. Evol. Microbiol.">
        <title>Complete genome sequence of Corynebacterium casei LMG S-19264T (=DSM 44701T), isolated from a smear-ripened cheese.</title>
        <authorList>
            <consortium name="US DOE Joint Genome Institute (JGI-PGF)"/>
            <person name="Walter F."/>
            <person name="Albersmeier A."/>
            <person name="Kalinowski J."/>
            <person name="Ruckert C."/>
        </authorList>
    </citation>
    <scope>NUCLEOTIDE SEQUENCE [LARGE SCALE GENOMIC DNA]</scope>
    <source>
        <strain evidence="3 4">KCTC 12866</strain>
    </source>
</reference>
<dbReference type="InterPro" id="IPR048502">
    <property type="entry name" value="NamZ_N"/>
</dbReference>
<protein>
    <recommendedName>
        <fullName evidence="5">DUF1343 domain-containing protein</fullName>
    </recommendedName>
</protein>
<feature type="domain" description="Peptidoglycan beta-N-acetylmuramidase NamZ C-terminal" evidence="2">
    <location>
        <begin position="274"/>
        <end position="424"/>
    </location>
</feature>
<dbReference type="EMBL" id="BMXF01000003">
    <property type="protein sequence ID" value="GHB78606.1"/>
    <property type="molecule type" value="Genomic_DNA"/>
</dbReference>
<dbReference type="GO" id="GO:0033922">
    <property type="term" value="F:peptidoglycan beta-N-acetylmuramidase activity"/>
    <property type="evidence" value="ECO:0007669"/>
    <property type="project" value="InterPro"/>
</dbReference>
<dbReference type="PANTHER" id="PTHR42915">
    <property type="entry name" value="HYPOTHETICAL 460 KDA PROTEIN IN FEUA-SIGW INTERGENIC REGION [PRECURSOR]"/>
    <property type="match status" value="1"/>
</dbReference>
<dbReference type="Pfam" id="PF07075">
    <property type="entry name" value="NamZ_N"/>
    <property type="match status" value="1"/>
</dbReference>
<evidence type="ECO:0000313" key="3">
    <source>
        <dbReference type="EMBL" id="GHB78606.1"/>
    </source>
</evidence>
<dbReference type="Gene3D" id="3.90.1150.140">
    <property type="match status" value="1"/>
</dbReference>
<keyword evidence="4" id="KW-1185">Reference proteome</keyword>
<name>A0A8J3D5U9_9BACT</name>